<dbReference type="Proteomes" id="UP000219452">
    <property type="component" value="Unassembled WGS sequence"/>
</dbReference>
<evidence type="ECO:0000313" key="2">
    <source>
        <dbReference type="EMBL" id="SOD96122.1"/>
    </source>
</evidence>
<reference evidence="3" key="1">
    <citation type="submission" date="2017-09" db="EMBL/GenBank/DDBJ databases">
        <authorList>
            <person name="Varghese N."/>
            <person name="Submissions S."/>
        </authorList>
    </citation>
    <scope>NUCLEOTIDE SEQUENCE [LARGE SCALE GENOMIC DNA]</scope>
    <source>
        <strain evidence="3">DSM 29961</strain>
    </source>
</reference>
<evidence type="ECO:0000313" key="3">
    <source>
        <dbReference type="Proteomes" id="UP000219452"/>
    </source>
</evidence>
<dbReference type="Gene3D" id="3.40.50.720">
    <property type="entry name" value="NAD(P)-binding Rossmann-like Domain"/>
    <property type="match status" value="1"/>
</dbReference>
<dbReference type="OrthoDB" id="112777at2"/>
<dbReference type="InterPro" id="IPR001509">
    <property type="entry name" value="Epimerase_deHydtase"/>
</dbReference>
<dbReference type="SUPFAM" id="SSF51735">
    <property type="entry name" value="NAD(P)-binding Rossmann-fold domains"/>
    <property type="match status" value="1"/>
</dbReference>
<sequence>MNRQTILGAGGVIATKLARQLPTYTDTIRLVSRNPKAVNPTDELVQADLTDAQETDAVVAGSDIVYLVVGLPYKTSIWQEKWPKVMQNTIDACERHGAKLVFFDNVYMYGRVSGWMTEETPFNPVSKKGEVRAHIARMLLDAMQAGRVTALIARSADFYGPNVPNSVTEALVFSKLKVGKMANWLVNAQVKHSMTLVADAARGTAVLGNTPAAYGQTWHLPTDRQPLTGHEFITQAVAAYGVKPNYSVLSNWMVWLGGLFNPVVGETREMLYQSDSDYLFDSTKFEKQFFPATRYSEGIRQSAV</sequence>
<dbReference type="EMBL" id="OCNH01000005">
    <property type="protein sequence ID" value="SOD96122.1"/>
    <property type="molecule type" value="Genomic_DNA"/>
</dbReference>
<keyword evidence="3" id="KW-1185">Reference proteome</keyword>
<gene>
    <name evidence="2" type="ORF">SAMN06269250_5148</name>
</gene>
<evidence type="ECO:0000259" key="1">
    <source>
        <dbReference type="Pfam" id="PF01370"/>
    </source>
</evidence>
<dbReference type="AlphaFoldDB" id="A0A286GKU1"/>
<feature type="domain" description="NAD-dependent epimerase/dehydratase" evidence="1">
    <location>
        <begin position="6"/>
        <end position="202"/>
    </location>
</feature>
<proteinExistence type="predicted"/>
<name>A0A286GKU1_9BACT</name>
<protein>
    <submittedName>
        <fullName evidence="2">Nucleoside-diphosphate-sugar epimerase</fullName>
    </submittedName>
</protein>
<dbReference type="Pfam" id="PF01370">
    <property type="entry name" value="Epimerase"/>
    <property type="match status" value="1"/>
</dbReference>
<accession>A0A286GKU1</accession>
<dbReference type="RefSeq" id="WP_097129671.1">
    <property type="nucleotide sequence ID" value="NZ_OCNH01000005.1"/>
</dbReference>
<organism evidence="2 3">
    <name type="scientific">Spirosoma fluviale</name>
    <dbReference type="NCBI Taxonomy" id="1597977"/>
    <lineage>
        <taxon>Bacteria</taxon>
        <taxon>Pseudomonadati</taxon>
        <taxon>Bacteroidota</taxon>
        <taxon>Cytophagia</taxon>
        <taxon>Cytophagales</taxon>
        <taxon>Cytophagaceae</taxon>
        <taxon>Spirosoma</taxon>
    </lineage>
</organism>
<dbReference type="InterPro" id="IPR036291">
    <property type="entry name" value="NAD(P)-bd_dom_sf"/>
</dbReference>